<dbReference type="EMBL" id="CADEAL010003323">
    <property type="protein sequence ID" value="CAB1444184.1"/>
    <property type="molecule type" value="Genomic_DNA"/>
</dbReference>
<accession>A0A9N7V2C9</accession>
<keyword evidence="2" id="KW-1185">Reference proteome</keyword>
<gene>
    <name evidence="1" type="ORF">PLEPLA_LOCUS31900</name>
</gene>
<protein>
    <submittedName>
        <fullName evidence="1">Uncharacterized protein</fullName>
    </submittedName>
</protein>
<dbReference type="Proteomes" id="UP001153269">
    <property type="component" value="Unassembled WGS sequence"/>
</dbReference>
<name>A0A9N7V2C9_PLEPL</name>
<organism evidence="1 2">
    <name type="scientific">Pleuronectes platessa</name>
    <name type="common">European plaice</name>
    <dbReference type="NCBI Taxonomy" id="8262"/>
    <lineage>
        <taxon>Eukaryota</taxon>
        <taxon>Metazoa</taxon>
        <taxon>Chordata</taxon>
        <taxon>Craniata</taxon>
        <taxon>Vertebrata</taxon>
        <taxon>Euteleostomi</taxon>
        <taxon>Actinopterygii</taxon>
        <taxon>Neopterygii</taxon>
        <taxon>Teleostei</taxon>
        <taxon>Neoteleostei</taxon>
        <taxon>Acanthomorphata</taxon>
        <taxon>Carangaria</taxon>
        <taxon>Pleuronectiformes</taxon>
        <taxon>Pleuronectoidei</taxon>
        <taxon>Pleuronectidae</taxon>
        <taxon>Pleuronectes</taxon>
    </lineage>
</organism>
<evidence type="ECO:0000313" key="1">
    <source>
        <dbReference type="EMBL" id="CAB1444184.1"/>
    </source>
</evidence>
<dbReference type="AlphaFoldDB" id="A0A9N7V2C9"/>
<evidence type="ECO:0000313" key="2">
    <source>
        <dbReference type="Proteomes" id="UP001153269"/>
    </source>
</evidence>
<sequence>MLTLSGEPRPVYSILCDSPTQLPPSAKTAFCVELAFNNLSSESELFLASVCSVAQLPSELPGYEGFVTPAGWSSTDLASFTASSFHCEVEGPPAAGAFRERPSKPTTFRKFYERGEFPNGTGA</sequence>
<reference evidence="1" key="1">
    <citation type="submission" date="2020-03" db="EMBL/GenBank/DDBJ databases">
        <authorList>
            <person name="Weist P."/>
        </authorList>
    </citation>
    <scope>NUCLEOTIDE SEQUENCE</scope>
</reference>
<proteinExistence type="predicted"/>
<comment type="caution">
    <text evidence="1">The sequence shown here is derived from an EMBL/GenBank/DDBJ whole genome shotgun (WGS) entry which is preliminary data.</text>
</comment>